<dbReference type="EMBL" id="JACXWA010000114">
    <property type="protein sequence ID" value="MBD3871086.1"/>
    <property type="molecule type" value="Genomic_DNA"/>
</dbReference>
<reference evidence="7 8" key="1">
    <citation type="submission" date="2020-08" db="EMBL/GenBank/DDBJ databases">
        <title>Acidobacteriota in marine sediments use diverse sulfur dissimilation pathways.</title>
        <authorList>
            <person name="Wasmund K."/>
        </authorList>
    </citation>
    <scope>NUCLEOTIDE SEQUENCE [LARGE SCALE GENOMIC DNA]</scope>
    <source>
        <strain evidence="7">MAG AM3-A</strain>
    </source>
</reference>
<dbReference type="GO" id="GO:0009247">
    <property type="term" value="P:glycolipid biosynthetic process"/>
    <property type="evidence" value="ECO:0007669"/>
    <property type="project" value="UniProtKB-ARBA"/>
</dbReference>
<proteinExistence type="predicted"/>
<dbReference type="AlphaFoldDB" id="A0A8J7C5P9"/>
<keyword evidence="3" id="KW-0997">Cell inner membrane</keyword>
<evidence type="ECO:0000256" key="1">
    <source>
        <dbReference type="ARBA" id="ARBA00004533"/>
    </source>
</evidence>
<keyword evidence="6 7" id="KW-0012">Acyltransferase</keyword>
<comment type="caution">
    <text evidence="7">The sequence shown here is derived from an EMBL/GenBank/DDBJ whole genome shotgun (WGS) entry which is preliminary data.</text>
</comment>
<name>A0A8J7C5P9_9BACT</name>
<accession>A0A8J7C5P9</accession>
<dbReference type="Pfam" id="PF03279">
    <property type="entry name" value="Lip_A_acyltrans"/>
    <property type="match status" value="1"/>
</dbReference>
<dbReference type="PANTHER" id="PTHR30606:SF9">
    <property type="entry name" value="LIPID A BIOSYNTHESIS LAUROYLTRANSFERASE"/>
    <property type="match status" value="1"/>
</dbReference>
<keyword evidence="5" id="KW-0472">Membrane</keyword>
<evidence type="ECO:0000256" key="3">
    <source>
        <dbReference type="ARBA" id="ARBA00022519"/>
    </source>
</evidence>
<sequence length="311" mass="35797">MSEISPPDSTEDLLEGAGDFPRISDLKPSLLGSALYSLVPVRRRIVMENLQQAFGDRVSEPELRRLARCFYSHISKTIGENLAMMVSSERRIADQVDVFGVEHVLKAAEQNRGILILAGHFGNWELSAVAGMLRFKQYQNRFHVIRKRVGLGMEGVIFGRFRKAGLRVMRQTDALTKVFDALENNDAVIFIMDQHNVVGSKAVEVEFFGKKAGTNRSLALVARQSGAPVIPAVSYRRPDGRHVMNFHPPLEWISADHHREEIYLNTLGYNRVFERFILDHPDQWLWGHRRWKLETQRPTRRRKRELKMGRR</sequence>
<dbReference type="GO" id="GO:0005886">
    <property type="term" value="C:plasma membrane"/>
    <property type="evidence" value="ECO:0007669"/>
    <property type="project" value="UniProtKB-SubCell"/>
</dbReference>
<evidence type="ECO:0000313" key="8">
    <source>
        <dbReference type="Proteomes" id="UP000598633"/>
    </source>
</evidence>
<evidence type="ECO:0000256" key="2">
    <source>
        <dbReference type="ARBA" id="ARBA00022475"/>
    </source>
</evidence>
<dbReference type="Proteomes" id="UP000598633">
    <property type="component" value="Unassembled WGS sequence"/>
</dbReference>
<dbReference type="GO" id="GO:0016746">
    <property type="term" value="F:acyltransferase activity"/>
    <property type="evidence" value="ECO:0007669"/>
    <property type="project" value="UniProtKB-KW"/>
</dbReference>
<evidence type="ECO:0000256" key="5">
    <source>
        <dbReference type="ARBA" id="ARBA00023136"/>
    </source>
</evidence>
<gene>
    <name evidence="7" type="ORF">IFJ97_07000</name>
</gene>
<dbReference type="InterPro" id="IPR004960">
    <property type="entry name" value="LipA_acyltrans"/>
</dbReference>
<keyword evidence="2" id="KW-1003">Cell membrane</keyword>
<evidence type="ECO:0000256" key="6">
    <source>
        <dbReference type="ARBA" id="ARBA00023315"/>
    </source>
</evidence>
<dbReference type="CDD" id="cd07984">
    <property type="entry name" value="LPLAT_LABLAT-like"/>
    <property type="match status" value="1"/>
</dbReference>
<protein>
    <submittedName>
        <fullName evidence="7">Lysophospholipid acyltransferase family protein</fullName>
    </submittedName>
</protein>
<comment type="subcellular location">
    <subcellularLocation>
        <location evidence="1">Cell inner membrane</location>
    </subcellularLocation>
</comment>
<evidence type="ECO:0000313" key="7">
    <source>
        <dbReference type="EMBL" id="MBD3871086.1"/>
    </source>
</evidence>
<organism evidence="7 8">
    <name type="scientific">Candidatus Sulfomarinibacter kjeldsenii</name>
    <dbReference type="NCBI Taxonomy" id="2885994"/>
    <lineage>
        <taxon>Bacteria</taxon>
        <taxon>Pseudomonadati</taxon>
        <taxon>Acidobacteriota</taxon>
        <taxon>Thermoanaerobaculia</taxon>
        <taxon>Thermoanaerobaculales</taxon>
        <taxon>Candidatus Sulfomarinibacteraceae</taxon>
        <taxon>Candidatus Sulfomarinibacter</taxon>
    </lineage>
</organism>
<dbReference type="PANTHER" id="PTHR30606">
    <property type="entry name" value="LIPID A BIOSYNTHESIS LAUROYL ACYLTRANSFERASE"/>
    <property type="match status" value="1"/>
</dbReference>
<keyword evidence="4" id="KW-0808">Transferase</keyword>
<evidence type="ECO:0000256" key="4">
    <source>
        <dbReference type="ARBA" id="ARBA00022679"/>
    </source>
</evidence>